<dbReference type="CDD" id="cd01659">
    <property type="entry name" value="TRX_superfamily"/>
    <property type="match status" value="1"/>
</dbReference>
<reference evidence="1 2" key="1">
    <citation type="submission" date="2018-01" db="EMBL/GenBank/DDBJ databases">
        <title>The draft genome of Hanstruepera neustonica JCM19743.</title>
        <authorList>
            <person name="He R.-H."/>
            <person name="Du Z.-J."/>
        </authorList>
    </citation>
    <scope>NUCLEOTIDE SEQUENCE [LARGE SCALE GENOMIC DNA]</scope>
    <source>
        <strain evidence="1 2">JCM19743</strain>
    </source>
</reference>
<protein>
    <submittedName>
        <fullName evidence="1">Thioredoxin family protein</fullName>
    </submittedName>
</protein>
<dbReference type="SUPFAM" id="SSF52833">
    <property type="entry name" value="Thioredoxin-like"/>
    <property type="match status" value="1"/>
</dbReference>
<proteinExistence type="predicted"/>
<evidence type="ECO:0000313" key="2">
    <source>
        <dbReference type="Proteomes" id="UP000236641"/>
    </source>
</evidence>
<organism evidence="1 2">
    <name type="scientific">Hanstruepera neustonica</name>
    <dbReference type="NCBI Taxonomy" id="1445657"/>
    <lineage>
        <taxon>Bacteria</taxon>
        <taxon>Pseudomonadati</taxon>
        <taxon>Bacteroidota</taxon>
        <taxon>Flavobacteriia</taxon>
        <taxon>Flavobacteriales</taxon>
        <taxon>Flavobacteriaceae</taxon>
        <taxon>Hanstruepera</taxon>
    </lineage>
</organism>
<accession>A0A2K1E472</accession>
<dbReference type="Gene3D" id="3.40.30.10">
    <property type="entry name" value="Glutaredoxin"/>
    <property type="match status" value="1"/>
</dbReference>
<name>A0A2K1E472_9FLAO</name>
<dbReference type="RefSeq" id="WP_103050913.1">
    <property type="nucleotide sequence ID" value="NZ_POWF01000001.1"/>
</dbReference>
<keyword evidence="2" id="KW-1185">Reference proteome</keyword>
<dbReference type="AlphaFoldDB" id="A0A2K1E472"/>
<dbReference type="Pfam" id="PF14595">
    <property type="entry name" value="Thioredoxin_9"/>
    <property type="match status" value="1"/>
</dbReference>
<dbReference type="OrthoDB" id="6120799at2"/>
<dbReference type="EMBL" id="POWF01000001">
    <property type="protein sequence ID" value="PNQ75063.1"/>
    <property type="molecule type" value="Genomic_DNA"/>
</dbReference>
<gene>
    <name evidence="1" type="ORF">C1T31_02700</name>
</gene>
<dbReference type="InterPro" id="IPR036249">
    <property type="entry name" value="Thioredoxin-like_sf"/>
</dbReference>
<evidence type="ECO:0000313" key="1">
    <source>
        <dbReference type="EMBL" id="PNQ75063.1"/>
    </source>
</evidence>
<comment type="caution">
    <text evidence="1">The sequence shown here is derived from an EMBL/GenBank/DDBJ whole genome shotgun (WGS) entry which is preliminary data.</text>
</comment>
<sequence>MEITHDKDIQTIIDNSLKTAINYKDYKELVKNMVDNKLTTGNDKSEAMVNYTMLNDRRMKRWDKTVKVSEESKKRLEGFDKQVTWLVITESWCGDAAHVIPVLNKIAELNQNIDLKLVMRDDNYDLMNQFLTNGGRAIPKLIMLDNKTKDVLGTYGPRPSQATKLVNDFKKVHGKLTPEFKEDLQRWYNANKGQTAIEDLLQLLGV</sequence>
<dbReference type="Proteomes" id="UP000236641">
    <property type="component" value="Unassembled WGS sequence"/>
</dbReference>